<protein>
    <submittedName>
        <fullName evidence="2">Uncharacterized protein</fullName>
    </submittedName>
</protein>
<feature type="compositionally biased region" description="Basic and acidic residues" evidence="1">
    <location>
        <begin position="1"/>
        <end position="28"/>
    </location>
</feature>
<dbReference type="AlphaFoldDB" id="A0A0L8HK35"/>
<evidence type="ECO:0000313" key="2">
    <source>
        <dbReference type="EMBL" id="KOF89613.1"/>
    </source>
</evidence>
<accession>A0A0L8HK35</accession>
<name>A0A0L8HK35_OCTBM</name>
<reference evidence="2" key="1">
    <citation type="submission" date="2015-07" db="EMBL/GenBank/DDBJ databases">
        <title>MeaNS - Measles Nucleotide Surveillance Program.</title>
        <authorList>
            <person name="Tran T."/>
            <person name="Druce J."/>
        </authorList>
    </citation>
    <scope>NUCLEOTIDE SEQUENCE</scope>
    <source>
        <strain evidence="2">UCB-OBI-ISO-001</strain>
        <tissue evidence="2">Gonad</tissue>
    </source>
</reference>
<feature type="region of interest" description="Disordered" evidence="1">
    <location>
        <begin position="1"/>
        <end position="35"/>
    </location>
</feature>
<feature type="non-terminal residue" evidence="2">
    <location>
        <position position="1"/>
    </location>
</feature>
<dbReference type="EMBL" id="KQ417938">
    <property type="protein sequence ID" value="KOF89613.1"/>
    <property type="molecule type" value="Genomic_DNA"/>
</dbReference>
<organism evidence="2">
    <name type="scientific">Octopus bimaculoides</name>
    <name type="common">California two-spotted octopus</name>
    <dbReference type="NCBI Taxonomy" id="37653"/>
    <lineage>
        <taxon>Eukaryota</taxon>
        <taxon>Metazoa</taxon>
        <taxon>Spiralia</taxon>
        <taxon>Lophotrochozoa</taxon>
        <taxon>Mollusca</taxon>
        <taxon>Cephalopoda</taxon>
        <taxon>Coleoidea</taxon>
        <taxon>Octopodiformes</taxon>
        <taxon>Octopoda</taxon>
        <taxon>Incirrata</taxon>
        <taxon>Octopodidae</taxon>
        <taxon>Octopus</taxon>
    </lineage>
</organism>
<sequence>IRKHREVEGKKERKQRGKEGDKERERRGSGKVRGKRESIAWKVEIIEKSKNRQIKRDGFCESQRRKERGREIERWVKCDVKCGKERKHL</sequence>
<proteinExistence type="predicted"/>
<evidence type="ECO:0000256" key="1">
    <source>
        <dbReference type="SAM" id="MobiDB-lite"/>
    </source>
</evidence>
<gene>
    <name evidence="2" type="ORF">OCBIM_22012766mg</name>
</gene>